<sequence>MDKKLRSYQFAYILISSKDLIIILACVILRGGTDGWYPRYVIHDYVIYVLWVLDIYDLVNRFGLYIGMTGKRVAGACHVTDSHDTATTDPKEVC</sequence>
<reference evidence="2 3" key="1">
    <citation type="journal article" date="2021" name="J. Hered.">
        <title>A chromosome-level genome assembly of the parasitoid wasp, Cotesia glomerata (Hymenoptera: Braconidae).</title>
        <authorList>
            <person name="Pinto B.J."/>
            <person name="Weis J.J."/>
            <person name="Gamble T."/>
            <person name="Ode P.J."/>
            <person name="Paul R."/>
            <person name="Zaspel J.M."/>
        </authorList>
    </citation>
    <scope>NUCLEOTIDE SEQUENCE [LARGE SCALE GENOMIC DNA]</scope>
    <source>
        <strain evidence="2">CgM1</strain>
    </source>
</reference>
<keyword evidence="1" id="KW-0812">Transmembrane</keyword>
<name>A0AAV7IQX7_COTGL</name>
<keyword evidence="1" id="KW-1133">Transmembrane helix</keyword>
<dbReference type="AlphaFoldDB" id="A0AAV7IQX7"/>
<dbReference type="Proteomes" id="UP000826195">
    <property type="component" value="Unassembled WGS sequence"/>
</dbReference>
<keyword evidence="3" id="KW-1185">Reference proteome</keyword>
<feature type="transmembrane region" description="Helical" evidence="1">
    <location>
        <begin position="45"/>
        <end position="64"/>
    </location>
</feature>
<evidence type="ECO:0000256" key="1">
    <source>
        <dbReference type="SAM" id="Phobius"/>
    </source>
</evidence>
<evidence type="ECO:0000313" key="2">
    <source>
        <dbReference type="EMBL" id="KAH0567259.1"/>
    </source>
</evidence>
<protein>
    <submittedName>
        <fullName evidence="2">Uncharacterized protein</fullName>
    </submittedName>
</protein>
<proteinExistence type="predicted"/>
<comment type="caution">
    <text evidence="2">The sequence shown here is derived from an EMBL/GenBank/DDBJ whole genome shotgun (WGS) entry which is preliminary data.</text>
</comment>
<gene>
    <name evidence="2" type="ORF">KQX54_007932</name>
</gene>
<dbReference type="EMBL" id="JAHXZJ010000001">
    <property type="protein sequence ID" value="KAH0567259.1"/>
    <property type="molecule type" value="Genomic_DNA"/>
</dbReference>
<accession>A0AAV7IQX7</accession>
<organism evidence="2 3">
    <name type="scientific">Cotesia glomerata</name>
    <name type="common">Lepidopteran parasitic wasp</name>
    <name type="synonym">Apanteles glomeratus</name>
    <dbReference type="NCBI Taxonomy" id="32391"/>
    <lineage>
        <taxon>Eukaryota</taxon>
        <taxon>Metazoa</taxon>
        <taxon>Ecdysozoa</taxon>
        <taxon>Arthropoda</taxon>
        <taxon>Hexapoda</taxon>
        <taxon>Insecta</taxon>
        <taxon>Pterygota</taxon>
        <taxon>Neoptera</taxon>
        <taxon>Endopterygota</taxon>
        <taxon>Hymenoptera</taxon>
        <taxon>Apocrita</taxon>
        <taxon>Ichneumonoidea</taxon>
        <taxon>Braconidae</taxon>
        <taxon>Microgastrinae</taxon>
        <taxon>Cotesia</taxon>
    </lineage>
</organism>
<feature type="transmembrane region" description="Helical" evidence="1">
    <location>
        <begin position="12"/>
        <end position="33"/>
    </location>
</feature>
<evidence type="ECO:0000313" key="3">
    <source>
        <dbReference type="Proteomes" id="UP000826195"/>
    </source>
</evidence>
<keyword evidence="1" id="KW-0472">Membrane</keyword>